<dbReference type="RefSeq" id="WP_311617708.1">
    <property type="nucleotide sequence ID" value="NZ_JAVREV010000006.1"/>
</dbReference>
<dbReference type="InterPro" id="IPR036513">
    <property type="entry name" value="STAS_dom_sf"/>
</dbReference>
<organism evidence="2 3">
    <name type="scientific">Streptomyces johnsoniae</name>
    <dbReference type="NCBI Taxonomy" id="3075532"/>
    <lineage>
        <taxon>Bacteria</taxon>
        <taxon>Bacillati</taxon>
        <taxon>Actinomycetota</taxon>
        <taxon>Actinomycetes</taxon>
        <taxon>Kitasatosporales</taxon>
        <taxon>Streptomycetaceae</taxon>
        <taxon>Streptomyces</taxon>
    </lineage>
</organism>
<evidence type="ECO:0000313" key="3">
    <source>
        <dbReference type="Proteomes" id="UP001183615"/>
    </source>
</evidence>
<gene>
    <name evidence="2" type="ORF">RM779_12135</name>
</gene>
<accession>A0ABU2S6S5</accession>
<protein>
    <submittedName>
        <fullName evidence="2">STAS domain-containing protein</fullName>
    </submittedName>
</protein>
<evidence type="ECO:0000259" key="1">
    <source>
        <dbReference type="PROSITE" id="PS50801"/>
    </source>
</evidence>
<sequence length="113" mass="12028">MRTEVFVVWGPVLRADVPGLCERLAAFVRDSGAREVIVDVGAVREADPVALEVVARVRLTASRLGCRVRLVNVGGGLQALLRWLGLGEAVGQAEEGEEARRVEEGVDPGDPAV</sequence>
<dbReference type="PROSITE" id="PS50801">
    <property type="entry name" value="STAS"/>
    <property type="match status" value="1"/>
</dbReference>
<feature type="domain" description="STAS" evidence="1">
    <location>
        <begin position="1"/>
        <end position="109"/>
    </location>
</feature>
<dbReference type="Pfam" id="PF13466">
    <property type="entry name" value="STAS_2"/>
    <property type="match status" value="1"/>
</dbReference>
<keyword evidence="3" id="KW-1185">Reference proteome</keyword>
<dbReference type="EMBL" id="JAVREV010000006">
    <property type="protein sequence ID" value="MDT0443340.1"/>
    <property type="molecule type" value="Genomic_DNA"/>
</dbReference>
<dbReference type="Gene3D" id="3.30.750.24">
    <property type="entry name" value="STAS domain"/>
    <property type="match status" value="1"/>
</dbReference>
<comment type="caution">
    <text evidence="2">The sequence shown here is derived from an EMBL/GenBank/DDBJ whole genome shotgun (WGS) entry which is preliminary data.</text>
</comment>
<evidence type="ECO:0000313" key="2">
    <source>
        <dbReference type="EMBL" id="MDT0443340.1"/>
    </source>
</evidence>
<name>A0ABU2S6S5_9ACTN</name>
<proteinExistence type="predicted"/>
<dbReference type="InterPro" id="IPR058548">
    <property type="entry name" value="MlaB-like_STAS"/>
</dbReference>
<dbReference type="InterPro" id="IPR002645">
    <property type="entry name" value="STAS_dom"/>
</dbReference>
<reference evidence="3" key="1">
    <citation type="submission" date="2023-07" db="EMBL/GenBank/DDBJ databases">
        <title>30 novel species of actinomycetes from the DSMZ collection.</title>
        <authorList>
            <person name="Nouioui I."/>
        </authorList>
    </citation>
    <scope>NUCLEOTIDE SEQUENCE [LARGE SCALE GENOMIC DNA]</scope>
    <source>
        <strain evidence="3">DSM 41886</strain>
    </source>
</reference>
<dbReference type="Proteomes" id="UP001183615">
    <property type="component" value="Unassembled WGS sequence"/>
</dbReference>
<dbReference type="SUPFAM" id="SSF52091">
    <property type="entry name" value="SpoIIaa-like"/>
    <property type="match status" value="1"/>
</dbReference>